<dbReference type="NCBIfam" id="TIGR00426">
    <property type="entry name" value="competence protein ComEA helix-hairpin-helix repeat region"/>
    <property type="match status" value="1"/>
</dbReference>
<dbReference type="GO" id="GO:0015628">
    <property type="term" value="P:protein secretion by the type II secretion system"/>
    <property type="evidence" value="ECO:0007669"/>
    <property type="project" value="TreeGrafter"/>
</dbReference>
<dbReference type="InterPro" id="IPR004509">
    <property type="entry name" value="Competence_ComEA_HhH"/>
</dbReference>
<evidence type="ECO:0000256" key="1">
    <source>
        <dbReference type="SAM" id="Phobius"/>
    </source>
</evidence>
<dbReference type="Gene3D" id="3.10.560.10">
    <property type="entry name" value="Outer membrane lipoprotein wza domain like"/>
    <property type="match status" value="1"/>
</dbReference>
<organism evidence="3 4">
    <name type="scientific">Microbacterium immunditiarum</name>
    <dbReference type="NCBI Taxonomy" id="337480"/>
    <lineage>
        <taxon>Bacteria</taxon>
        <taxon>Bacillati</taxon>
        <taxon>Actinomycetota</taxon>
        <taxon>Actinomycetes</taxon>
        <taxon>Micrococcales</taxon>
        <taxon>Microbacteriaceae</taxon>
        <taxon>Microbacterium</taxon>
    </lineage>
</organism>
<keyword evidence="1" id="KW-0472">Membrane</keyword>
<dbReference type="GO" id="GO:0015627">
    <property type="term" value="C:type II protein secretion system complex"/>
    <property type="evidence" value="ECO:0007669"/>
    <property type="project" value="TreeGrafter"/>
</dbReference>
<dbReference type="AlphaFoldDB" id="A0A7Y9KM86"/>
<keyword evidence="1" id="KW-0812">Transmembrane</keyword>
<keyword evidence="4" id="KW-1185">Reference proteome</keyword>
<reference evidence="3 4" key="1">
    <citation type="submission" date="2020-07" db="EMBL/GenBank/DDBJ databases">
        <title>Sequencing the genomes of 1000 actinobacteria strains.</title>
        <authorList>
            <person name="Klenk H.-P."/>
        </authorList>
    </citation>
    <scope>NUCLEOTIDE SEQUENCE [LARGE SCALE GENOMIC DNA]</scope>
    <source>
        <strain evidence="3 4">DSM 24662</strain>
    </source>
</reference>
<dbReference type="InterPro" id="IPR010994">
    <property type="entry name" value="RuvA_2-like"/>
</dbReference>
<feature type="domain" description="Helix-hairpin-helix DNA-binding motif class 1" evidence="2">
    <location>
        <begin position="152"/>
        <end position="171"/>
    </location>
</feature>
<dbReference type="SUPFAM" id="SSF47781">
    <property type="entry name" value="RuvA domain 2-like"/>
    <property type="match status" value="1"/>
</dbReference>
<proteinExistence type="predicted"/>
<feature type="transmembrane region" description="Helical" evidence="1">
    <location>
        <begin position="17"/>
        <end position="39"/>
    </location>
</feature>
<dbReference type="Proteomes" id="UP000576969">
    <property type="component" value="Unassembled WGS sequence"/>
</dbReference>
<dbReference type="GO" id="GO:0003677">
    <property type="term" value="F:DNA binding"/>
    <property type="evidence" value="ECO:0007669"/>
    <property type="project" value="InterPro"/>
</dbReference>
<protein>
    <submittedName>
        <fullName evidence="3">Competence protein ComEA</fullName>
    </submittedName>
</protein>
<dbReference type="RefSeq" id="WP_343048750.1">
    <property type="nucleotide sequence ID" value="NZ_JACCBV010000001.1"/>
</dbReference>
<keyword evidence="1" id="KW-1133">Transmembrane helix</keyword>
<comment type="caution">
    <text evidence="3">The sequence shown here is derived from an EMBL/GenBank/DDBJ whole genome shotgun (WGS) entry which is preliminary data.</text>
</comment>
<feature type="domain" description="Helix-hairpin-helix DNA-binding motif class 1" evidence="2">
    <location>
        <begin position="182"/>
        <end position="201"/>
    </location>
</feature>
<dbReference type="EMBL" id="JACCBV010000001">
    <property type="protein sequence ID" value="NYE20559.1"/>
    <property type="molecule type" value="Genomic_DNA"/>
</dbReference>
<evidence type="ECO:0000313" key="3">
    <source>
        <dbReference type="EMBL" id="NYE20559.1"/>
    </source>
</evidence>
<dbReference type="GO" id="GO:0006281">
    <property type="term" value="P:DNA repair"/>
    <property type="evidence" value="ECO:0007669"/>
    <property type="project" value="InterPro"/>
</dbReference>
<sequence length="204" mass="20557">MSDPEPDPPALPNRRRLGIGAAIVLVIAALAITVGIGILRGASSPVEAVTVDPVGGEASDAAADASVYVHVAGAVVAPGLYRLDAGARVVDVIAAAGGFVEDADEAAVNLARPLSDGEQLVVARVGEQLATVGAGSSPAGDGRVNLNTASAAELDSLPRIGPAMAQRILDWRDANGRFTSVEDLLAVPGIGDKMLEALRDLVTV</sequence>
<dbReference type="InterPro" id="IPR019554">
    <property type="entry name" value="Soluble_ligand-bd"/>
</dbReference>
<gene>
    <name evidence="3" type="ORF">BJ991_002587</name>
</gene>
<evidence type="ECO:0000259" key="2">
    <source>
        <dbReference type="SMART" id="SM00278"/>
    </source>
</evidence>
<dbReference type="SMART" id="SM00278">
    <property type="entry name" value="HhH1"/>
    <property type="match status" value="2"/>
</dbReference>
<dbReference type="InterPro" id="IPR003583">
    <property type="entry name" value="Hlx-hairpin-Hlx_DNA-bd_motif"/>
</dbReference>
<dbReference type="Pfam" id="PF10531">
    <property type="entry name" value="SLBB"/>
    <property type="match status" value="1"/>
</dbReference>
<accession>A0A7Y9KM86</accession>
<dbReference type="Pfam" id="PF12836">
    <property type="entry name" value="HHH_3"/>
    <property type="match status" value="1"/>
</dbReference>
<dbReference type="PANTHER" id="PTHR21180:SF32">
    <property type="entry name" value="ENDONUCLEASE_EXONUCLEASE_PHOSPHATASE FAMILY DOMAIN-CONTAINING PROTEIN 1"/>
    <property type="match status" value="1"/>
</dbReference>
<dbReference type="PANTHER" id="PTHR21180">
    <property type="entry name" value="ENDONUCLEASE/EXONUCLEASE/PHOSPHATASE FAMILY DOMAIN-CONTAINING PROTEIN 1"/>
    <property type="match status" value="1"/>
</dbReference>
<name>A0A7Y9KM86_9MICO</name>
<dbReference type="InterPro" id="IPR051675">
    <property type="entry name" value="Endo/Exo/Phosphatase_dom_1"/>
</dbReference>
<dbReference type="Gene3D" id="1.10.150.280">
    <property type="entry name" value="AF1531-like domain"/>
    <property type="match status" value="1"/>
</dbReference>
<evidence type="ECO:0000313" key="4">
    <source>
        <dbReference type="Proteomes" id="UP000576969"/>
    </source>
</evidence>